<dbReference type="RefSeq" id="WP_285759261.1">
    <property type="nucleotide sequence ID" value="NZ_BSQG01000003.1"/>
</dbReference>
<proteinExistence type="predicted"/>
<organism evidence="2 3">
    <name type="scientific">Nocardiopsis ansamitocini</name>
    <dbReference type="NCBI Taxonomy" id="1670832"/>
    <lineage>
        <taxon>Bacteria</taxon>
        <taxon>Bacillati</taxon>
        <taxon>Actinomycetota</taxon>
        <taxon>Actinomycetes</taxon>
        <taxon>Streptosporangiales</taxon>
        <taxon>Nocardiopsidaceae</taxon>
        <taxon>Nocardiopsis</taxon>
    </lineage>
</organism>
<name>A0A9W6P6I0_9ACTN</name>
<dbReference type="PROSITE" id="PS51257">
    <property type="entry name" value="PROKAR_LIPOPROTEIN"/>
    <property type="match status" value="1"/>
</dbReference>
<protein>
    <recommendedName>
        <fullName evidence="1">Septum formation-related domain-containing protein</fullName>
    </recommendedName>
</protein>
<keyword evidence="3" id="KW-1185">Reference proteome</keyword>
<dbReference type="AlphaFoldDB" id="A0A9W6P6I0"/>
<evidence type="ECO:0000259" key="1">
    <source>
        <dbReference type="Pfam" id="PF13845"/>
    </source>
</evidence>
<evidence type="ECO:0000313" key="3">
    <source>
        <dbReference type="Proteomes" id="UP001165092"/>
    </source>
</evidence>
<dbReference type="Pfam" id="PF13845">
    <property type="entry name" value="Septum_form"/>
    <property type="match status" value="1"/>
</dbReference>
<gene>
    <name evidence="2" type="ORF">Nans01_22970</name>
</gene>
<reference evidence="2" key="1">
    <citation type="submission" date="2023-02" db="EMBL/GenBank/DDBJ databases">
        <title>Nocardiopsis ansamitocini NBRC 112285.</title>
        <authorList>
            <person name="Ichikawa N."/>
            <person name="Sato H."/>
            <person name="Tonouchi N."/>
        </authorList>
    </citation>
    <scope>NUCLEOTIDE SEQUENCE</scope>
    <source>
        <strain evidence="2">NBRC 112285</strain>
    </source>
</reference>
<sequence length="156" mass="16778">MTNGTFRTRVRRITGTAALAAGALALSGCGVLNGLIGGDVFELSVGDCIPEETGEGEVSSVETVECSEPHSSEVYASFMVPDGDYPGEDAILEQADTDCREEFETFVGTNYDESELDLTYLYPVEQSWDQLDDREILCFVVDPAGDTTGTLKGSNR</sequence>
<evidence type="ECO:0000313" key="2">
    <source>
        <dbReference type="EMBL" id="GLU47946.1"/>
    </source>
</evidence>
<dbReference type="InterPro" id="IPR026004">
    <property type="entry name" value="Septum_form"/>
</dbReference>
<accession>A0A9W6P6I0</accession>
<feature type="domain" description="Septum formation-related" evidence="1">
    <location>
        <begin position="46"/>
        <end position="144"/>
    </location>
</feature>
<comment type="caution">
    <text evidence="2">The sequence shown here is derived from an EMBL/GenBank/DDBJ whole genome shotgun (WGS) entry which is preliminary data.</text>
</comment>
<dbReference type="Proteomes" id="UP001165092">
    <property type="component" value="Unassembled WGS sequence"/>
</dbReference>
<dbReference type="EMBL" id="BSQG01000003">
    <property type="protein sequence ID" value="GLU47946.1"/>
    <property type="molecule type" value="Genomic_DNA"/>
</dbReference>